<accession>A0A833ST13</accession>
<dbReference type="EMBL" id="WSZM01000560">
    <property type="protein sequence ID" value="KAF4031649.1"/>
    <property type="molecule type" value="Genomic_DNA"/>
</dbReference>
<evidence type="ECO:0000256" key="1">
    <source>
        <dbReference type="SAM" id="MobiDB-lite"/>
    </source>
</evidence>
<reference evidence="2" key="1">
    <citation type="submission" date="2020-04" db="EMBL/GenBank/DDBJ databases">
        <title>Hybrid Assembly of Korean Phytophthora infestans isolates.</title>
        <authorList>
            <person name="Prokchorchik M."/>
            <person name="Lee Y."/>
            <person name="Seo J."/>
            <person name="Cho J.-H."/>
            <person name="Park Y.-E."/>
            <person name="Jang D.-C."/>
            <person name="Im J.-S."/>
            <person name="Choi J.-G."/>
            <person name="Park H.-J."/>
            <person name="Lee G.-B."/>
            <person name="Lee Y.-G."/>
            <person name="Hong S.-Y."/>
            <person name="Cho K."/>
            <person name="Sohn K.H."/>
        </authorList>
    </citation>
    <scope>NUCLEOTIDE SEQUENCE</scope>
    <source>
        <strain evidence="2">KR_1_A1</strain>
    </source>
</reference>
<proteinExistence type="predicted"/>
<feature type="compositionally biased region" description="Polar residues" evidence="1">
    <location>
        <begin position="362"/>
        <end position="378"/>
    </location>
</feature>
<protein>
    <submittedName>
        <fullName evidence="2">Uncharacterized protein</fullName>
    </submittedName>
</protein>
<dbReference type="Proteomes" id="UP000602510">
    <property type="component" value="Unassembled WGS sequence"/>
</dbReference>
<dbReference type="AlphaFoldDB" id="A0A833ST13"/>
<comment type="caution">
    <text evidence="2">The sequence shown here is derived from an EMBL/GenBank/DDBJ whole genome shotgun (WGS) entry which is preliminary data.</text>
</comment>
<keyword evidence="3" id="KW-1185">Reference proteome</keyword>
<evidence type="ECO:0000313" key="3">
    <source>
        <dbReference type="Proteomes" id="UP000602510"/>
    </source>
</evidence>
<feature type="region of interest" description="Disordered" evidence="1">
    <location>
        <begin position="356"/>
        <end position="378"/>
    </location>
</feature>
<name>A0A833ST13_PHYIN</name>
<organism evidence="2 3">
    <name type="scientific">Phytophthora infestans</name>
    <name type="common">Potato late blight agent</name>
    <name type="synonym">Botrytis infestans</name>
    <dbReference type="NCBI Taxonomy" id="4787"/>
    <lineage>
        <taxon>Eukaryota</taxon>
        <taxon>Sar</taxon>
        <taxon>Stramenopiles</taxon>
        <taxon>Oomycota</taxon>
        <taxon>Peronosporomycetes</taxon>
        <taxon>Peronosporales</taxon>
        <taxon>Peronosporaceae</taxon>
        <taxon>Phytophthora</taxon>
    </lineage>
</organism>
<gene>
    <name evidence="2" type="ORF">GN244_ATG16494</name>
</gene>
<evidence type="ECO:0000313" key="2">
    <source>
        <dbReference type="EMBL" id="KAF4031649.1"/>
    </source>
</evidence>
<sequence length="830" mass="92572">MPVRHFSDQQRGPCPFRKKNFLGIHYQTEARESDHSPMVHVVACRFLRLACSEEDHPLFRREYARNNRERGVKLLRCFPHCCPEHARRSYCGCSVHVLVTFSVAIPPPDTVLVCARFEPTRVAPLWPAGLADLARTVGATEGRQENKCRLEIGERAALPESLFGSAARAASDDGEWILAERESTANQQAVSQNSILYALNNRVSPKWFYSYDSSVTRTQREMTHHLVAYVFQVLPGRVPMTQQSQQADNVVVLARHASPGFLLVSYRRSGGSSGHPGCPFPAIDAPADTTEVSSSQLLSASWKVQAHQQQHLQQQQWLQQQRLQQRLQMEHETRQRQQQGRLRSAQTALSAGSASFARDLNIPTTRNDNQSRDVTTSSPVVGDVDLWQQEAEATAPGFREMGQQLLILYYFLEHVTLNDLNVGAESVGVHTRPHWLRAAAALRAPAFVSIAQLEGVVASFLRNIFEATPRLSHAYSCEHATIRVCGYLFIRALWSRAVQQCVRAVFRAEDTRTSQRMLREKFVAFVVDLWEILSGILREVVAAEDDDALRLNQAHTLPALVDDVMSIVYRQSRFGETRVKISALLLDLRTPSSLTGAVNRAFRVFTAQFQDVMSLRQQLTRGSSNQTERQWCRRWLLEPGSLQVVEVASGASFSSSLLSLAQLVRELGCVDVKVAQGAMALQAAVALLTTAPMELLLDGRLRVFRALPSGTSSRLPIGGWSVGDYCATLSHNGLSIEVHFFAFDERGGNRGVSSTMKVRRVSLSLALDDTETRDQFIIVQGNVCRPKGNGQEDRVGGSNISDMSNSDRAMLWNQLDWTPILEIQAGYVAL</sequence>